<dbReference type="RefSeq" id="YP_009036812.1">
    <property type="nucleotide sequence ID" value="NC_024214.1"/>
</dbReference>
<evidence type="ECO:0000313" key="2">
    <source>
        <dbReference type="Proteomes" id="UP000019792"/>
    </source>
</evidence>
<dbReference type="GeneID" id="19527354"/>
<accession>X4Y8D8</accession>
<protein>
    <submittedName>
        <fullName evidence="1">Uncharacterized protein</fullName>
    </submittedName>
</protein>
<sequence length="55" mass="6523">MDEVLEMLEDIYGPHDAPYHYLVVKGGYEYYKSIGYLPEVALQQIREDLTDKWLD</sequence>
<proteinExistence type="predicted"/>
<name>X4Y8D8_9CAUD</name>
<dbReference type="OrthoDB" id="25303at10239"/>
<organism evidence="1 2">
    <name type="scientific">Lactococcus phage P162</name>
    <dbReference type="NCBI Taxonomy" id="1476889"/>
    <lineage>
        <taxon>Viruses</taxon>
        <taxon>Duplodnaviria</taxon>
        <taxon>Heunggongvirae</taxon>
        <taxon>Uroviricota</taxon>
        <taxon>Caudoviricetes</taxon>
        <taxon>Nevevirus</taxon>
        <taxon>Nevevirus P162</taxon>
    </lineage>
</organism>
<keyword evidence="2" id="KW-1185">Reference proteome</keyword>
<dbReference type="EMBL" id="KJ489013">
    <property type="protein sequence ID" value="AHV83266.1"/>
    <property type="molecule type" value="Genomic_DNA"/>
</dbReference>
<dbReference type="KEGG" id="vg:19527354"/>
<reference evidence="1 2" key="1">
    <citation type="submission" date="2014-02" db="EMBL/GenBank/DDBJ databases">
        <title>Complete genome sequences of four novel Lactococcus lactis phages distantly related to the rare 1706 phage species.</title>
        <authorList>
            <person name="Kot W."/>
            <person name="Neve H."/>
            <person name="Vogensen F.K."/>
            <person name="Heller K.J."/>
            <person name="Hansen L.H."/>
        </authorList>
    </citation>
    <scope>NUCLEOTIDE SEQUENCE [LARGE SCALE GENOMIC DNA]</scope>
</reference>
<dbReference type="Proteomes" id="UP000019792">
    <property type="component" value="Segment"/>
</dbReference>
<gene>
    <name evidence="1" type="ORF">P162_0069</name>
</gene>
<evidence type="ECO:0000313" key="1">
    <source>
        <dbReference type="EMBL" id="AHV83266.1"/>
    </source>
</evidence>